<dbReference type="InterPro" id="IPR011990">
    <property type="entry name" value="TPR-like_helical_dom_sf"/>
</dbReference>
<dbReference type="Pfam" id="PF23387">
    <property type="entry name" value="TPR_IFT80_172"/>
    <property type="match status" value="1"/>
</dbReference>
<reference evidence="9" key="1">
    <citation type="journal article" date="2015" name="PLoS ONE">
        <title>Comprehensive Evaluation of Toxoplasma gondii VEG and Neospora caninum LIV Genomes with Tachyzoite Stage Transcriptome and Proteome Defines Novel Transcript Features.</title>
        <authorList>
            <person name="Ramaprasad A."/>
            <person name="Mourier T."/>
            <person name="Naeem R."/>
            <person name="Malas T.B."/>
            <person name="Moussa E."/>
            <person name="Panigrahi A."/>
            <person name="Vermont S.J."/>
            <person name="Otto T.D."/>
            <person name="Wastling J."/>
            <person name="Pain A."/>
        </authorList>
    </citation>
    <scope>NUCLEOTIDE SEQUENCE</scope>
    <source>
        <strain evidence="9">Liverpool</strain>
    </source>
</reference>
<evidence type="ECO:0000256" key="5">
    <source>
        <dbReference type="ARBA" id="ARBA00023273"/>
    </source>
</evidence>
<dbReference type="GO" id="GO:0005929">
    <property type="term" value="C:cilium"/>
    <property type="evidence" value="ECO:0007669"/>
    <property type="project" value="UniProtKB-SubCell"/>
</dbReference>
<evidence type="ECO:0000313" key="9">
    <source>
        <dbReference type="EMBL" id="CEL65305.1"/>
    </source>
</evidence>
<evidence type="ECO:0000256" key="1">
    <source>
        <dbReference type="ARBA" id="ARBA00004138"/>
    </source>
</evidence>
<feature type="domain" description="IF140/IFT172/WDR19 TPR" evidence="8">
    <location>
        <begin position="442"/>
        <end position="597"/>
    </location>
</feature>
<dbReference type="GO" id="GO:0035721">
    <property type="term" value="P:intraciliary retrograde transport"/>
    <property type="evidence" value="ECO:0007669"/>
    <property type="project" value="InterPro"/>
</dbReference>
<dbReference type="SUPFAM" id="SSF48452">
    <property type="entry name" value="TPR-like"/>
    <property type="match status" value="2"/>
</dbReference>
<dbReference type="Gene3D" id="1.25.40.470">
    <property type="match status" value="1"/>
</dbReference>
<dbReference type="Pfam" id="PF24762">
    <property type="entry name" value="TPR_IF140-IFT172"/>
    <property type="match status" value="1"/>
</dbReference>
<accession>A0A0F7U9J7</accession>
<feature type="domain" description="IFT80/172/WDR35 TPR" evidence="7">
    <location>
        <begin position="185"/>
        <end position="277"/>
    </location>
</feature>
<name>A0A0F7U9J7_NEOCL</name>
<evidence type="ECO:0000259" key="7">
    <source>
        <dbReference type="Pfam" id="PF23387"/>
    </source>
</evidence>
<dbReference type="InterPro" id="IPR040379">
    <property type="entry name" value="WDR19/dyf-2"/>
</dbReference>
<dbReference type="PANTHER" id="PTHR14920">
    <property type="entry name" value="OSMOTIC AVOIDANCE ABNORMAL PROTEIN 1/WD REPEAT MEMBRANE PROTEIN"/>
    <property type="match status" value="1"/>
</dbReference>
<evidence type="ECO:0000256" key="3">
    <source>
        <dbReference type="ARBA" id="ARBA00022737"/>
    </source>
</evidence>
<dbReference type="InterPro" id="IPR056157">
    <property type="entry name" value="TPR_IFT80_172_dom"/>
</dbReference>
<dbReference type="AlphaFoldDB" id="A0A0F7U9J7"/>
<proteinExistence type="predicted"/>
<gene>
    <name evidence="9" type="ORF">BN1204_011610</name>
</gene>
<feature type="region of interest" description="Disordered" evidence="6">
    <location>
        <begin position="315"/>
        <end position="357"/>
    </location>
</feature>
<keyword evidence="5" id="KW-0966">Cell projection</keyword>
<feature type="compositionally biased region" description="Basic and acidic residues" evidence="6">
    <location>
        <begin position="335"/>
        <end position="353"/>
    </location>
</feature>
<evidence type="ECO:0000256" key="4">
    <source>
        <dbReference type="ARBA" id="ARBA00023069"/>
    </source>
</evidence>
<evidence type="ECO:0000256" key="2">
    <source>
        <dbReference type="ARBA" id="ARBA00022574"/>
    </source>
</evidence>
<dbReference type="EMBL" id="LN714478">
    <property type="protein sequence ID" value="CEL65305.1"/>
    <property type="molecule type" value="Genomic_DNA"/>
</dbReference>
<dbReference type="GO" id="GO:0030991">
    <property type="term" value="C:intraciliary transport particle A"/>
    <property type="evidence" value="ECO:0007669"/>
    <property type="project" value="TreeGrafter"/>
</dbReference>
<comment type="subcellular location">
    <subcellularLocation>
        <location evidence="1">Cell projection</location>
        <location evidence="1">Cilium</location>
    </subcellularLocation>
</comment>
<keyword evidence="2" id="KW-0853">WD repeat</keyword>
<keyword evidence="4" id="KW-0969">Cilium</keyword>
<dbReference type="InterPro" id="IPR056168">
    <property type="entry name" value="TPR_IF140/IFT172/WDR19"/>
</dbReference>
<evidence type="ECO:0000259" key="8">
    <source>
        <dbReference type="Pfam" id="PF24762"/>
    </source>
</evidence>
<dbReference type="GO" id="GO:0060271">
    <property type="term" value="P:cilium assembly"/>
    <property type="evidence" value="ECO:0007669"/>
    <property type="project" value="TreeGrafter"/>
</dbReference>
<keyword evidence="3" id="KW-0677">Repeat</keyword>
<evidence type="ECO:0000256" key="6">
    <source>
        <dbReference type="SAM" id="MobiDB-lite"/>
    </source>
</evidence>
<sequence length="920" mass="102072">MPQVGSLDKNLDLDAKRTRCVTELRDGGCQPLILLNGTSEAFIDERRRETTVCGVAAFYLSTDAELYPVTTLNRQNIYWLLGNVAETRNCRIACALRSCRVRWFEAVASAGIITYKMPSGKLATECLKTHSSVVLEHKGITAEKALPKILQLVALNRLQDAFDVAKDCICLQPAARSKTPLERQIWEMLGKAALDQMDLESAEKAYQQIPKADMLLWLNAIRQRSEEKLVAAGNIYIHMDEYDKAEEAFLKSQQPTLALDLLVDLQKWDRALTVAQTLDPTRLAPLNLRYAQDLEADGKYQRALRHYERAREILSKPTDLSGSGRESPKALGESPDERGAPGKEIRSNGDHPSRTSNVLSPERICLAGIARCAIRIGEIQRGMQMAVDLGDKAVLEESASLLERLRQFAEAASLHQKAGNIDKAAALYIEAHEFVAAAPLMTQIESPKIQLLFAKAKEEQRCFQDAMEAYARAKHYQAVVRIMLQELGREQEAFEIVRTTRSSVAADTAAEFCRKKGCVKEAVEFLVVAGRVQEAVALAEERDEMEPFVQCVGDGMGADVQKRIAVYYEKQNLPLQAARHYANCGNAEKALDLYLHADVPAYDAAIDLVGRFKQVGLIRRLRDLLEGVSDGVPKDPSFLHKLHVALGDHVEAAKGACKVAAKEQGEGHYKAAHDILFRTWKNLAEQQLPVPQQLVTRFTTLHSYILVRRLMRAGDFPVAAYLLERRRATNDLCSTICRFEAHAASIMTSAILAFQRASMKQRAHKYSGQLLMKPELRQNIPDKHRRANVSPFCIASGKHLVVGDCAKCPHCEFPARATALQDLLSTEEVCPMCEVALSPGEIVLADANCFLRRENKEMQGRGTSGSFETAAHGNKEVEEIAVKRQSEKIVSINAALEMVGATPATKSQIAATPPPPERPY</sequence>
<dbReference type="PANTHER" id="PTHR14920:SF0">
    <property type="entry name" value="WD REPEAT DOMAIN 19"/>
    <property type="match status" value="1"/>
</dbReference>
<protein>
    <submittedName>
        <fullName evidence="9">Wdr19 protein, related</fullName>
    </submittedName>
</protein>
<organism evidence="9">
    <name type="scientific">Neospora caninum (strain Liverpool)</name>
    <dbReference type="NCBI Taxonomy" id="572307"/>
    <lineage>
        <taxon>Eukaryota</taxon>
        <taxon>Sar</taxon>
        <taxon>Alveolata</taxon>
        <taxon>Apicomplexa</taxon>
        <taxon>Conoidasida</taxon>
        <taxon>Coccidia</taxon>
        <taxon>Eucoccidiorida</taxon>
        <taxon>Eimeriorina</taxon>
        <taxon>Sarcocystidae</taxon>
        <taxon>Neospora</taxon>
    </lineage>
</organism>